<keyword evidence="3" id="KW-0813">Transport</keyword>
<evidence type="ECO:0000313" key="8">
    <source>
        <dbReference type="EMBL" id="WBA10483.1"/>
    </source>
</evidence>
<keyword evidence="4" id="KW-0410">Iron transport</keyword>
<feature type="domain" description="Fe/B12 periplasmic-binding" evidence="7">
    <location>
        <begin position="43"/>
        <end position="304"/>
    </location>
</feature>
<dbReference type="GO" id="GO:0030288">
    <property type="term" value="C:outer membrane-bounded periplasmic space"/>
    <property type="evidence" value="ECO:0007669"/>
    <property type="project" value="TreeGrafter"/>
</dbReference>
<dbReference type="InterPro" id="IPR002491">
    <property type="entry name" value="ABC_transptr_periplasmic_BD"/>
</dbReference>
<accession>A0AA47KP87</accession>
<evidence type="ECO:0000259" key="7">
    <source>
        <dbReference type="PROSITE" id="PS50983"/>
    </source>
</evidence>
<keyword evidence="4" id="KW-0408">Iron</keyword>
<feature type="chain" id="PRO_5041397661" evidence="6">
    <location>
        <begin position="26"/>
        <end position="304"/>
    </location>
</feature>
<keyword evidence="4" id="KW-0406">Ion transport</keyword>
<dbReference type="PANTHER" id="PTHR30532">
    <property type="entry name" value="IRON III DICITRATE-BINDING PERIPLASMIC PROTEIN"/>
    <property type="match status" value="1"/>
</dbReference>
<evidence type="ECO:0000256" key="3">
    <source>
        <dbReference type="ARBA" id="ARBA00022448"/>
    </source>
</evidence>
<dbReference type="InterPro" id="IPR051313">
    <property type="entry name" value="Bact_iron-sidero_bind"/>
</dbReference>
<evidence type="ECO:0000256" key="5">
    <source>
        <dbReference type="ARBA" id="ARBA00022729"/>
    </source>
</evidence>
<dbReference type="SUPFAM" id="SSF53807">
    <property type="entry name" value="Helical backbone' metal receptor"/>
    <property type="match status" value="1"/>
</dbReference>
<evidence type="ECO:0000256" key="2">
    <source>
        <dbReference type="ARBA" id="ARBA00008814"/>
    </source>
</evidence>
<gene>
    <name evidence="8" type="ORF">N8M53_14115</name>
</gene>
<organism evidence="8 9">
    <name type="scientific">Salinivibrio kushneri</name>
    <dbReference type="NCBI Taxonomy" id="1908198"/>
    <lineage>
        <taxon>Bacteria</taxon>
        <taxon>Pseudomonadati</taxon>
        <taxon>Pseudomonadota</taxon>
        <taxon>Gammaproteobacteria</taxon>
        <taxon>Vibrionales</taxon>
        <taxon>Vibrionaceae</taxon>
        <taxon>Salinivibrio</taxon>
    </lineage>
</organism>
<dbReference type="RefSeq" id="WP_269580490.1">
    <property type="nucleotide sequence ID" value="NZ_CP114589.1"/>
</dbReference>
<keyword evidence="5 6" id="KW-0732">Signal</keyword>
<geneLocation type="plasmid" evidence="8 9">
    <name>unnamed</name>
</geneLocation>
<feature type="signal peptide" evidence="6">
    <location>
        <begin position="1"/>
        <end position="25"/>
    </location>
</feature>
<protein>
    <submittedName>
        <fullName evidence="8">ABC transporter substrate-binding protein</fullName>
    </submittedName>
</protein>
<evidence type="ECO:0000256" key="4">
    <source>
        <dbReference type="ARBA" id="ARBA00022496"/>
    </source>
</evidence>
<dbReference type="Proteomes" id="UP001164748">
    <property type="component" value="Plasmid unnamed"/>
</dbReference>
<reference evidence="8" key="1">
    <citation type="submission" date="2022-09" db="EMBL/GenBank/DDBJ databases">
        <authorList>
            <person name="Li Z.-J."/>
        </authorList>
    </citation>
    <scope>NUCLEOTIDE SEQUENCE</scope>
    <source>
        <strain evidence="8">TGB11</strain>
        <plasmid evidence="8">unnamed</plasmid>
    </source>
</reference>
<dbReference type="InterPro" id="IPR033870">
    <property type="entry name" value="FatB"/>
</dbReference>
<dbReference type="AlphaFoldDB" id="A0AA47KP87"/>
<comment type="subcellular location">
    <subcellularLocation>
        <location evidence="1">Cell envelope</location>
    </subcellularLocation>
</comment>
<evidence type="ECO:0000256" key="1">
    <source>
        <dbReference type="ARBA" id="ARBA00004196"/>
    </source>
</evidence>
<dbReference type="CDD" id="cd01140">
    <property type="entry name" value="FatB"/>
    <property type="match status" value="1"/>
</dbReference>
<evidence type="ECO:0000256" key="6">
    <source>
        <dbReference type="SAM" id="SignalP"/>
    </source>
</evidence>
<evidence type="ECO:0000313" key="9">
    <source>
        <dbReference type="Proteomes" id="UP001164748"/>
    </source>
</evidence>
<sequence>MQAFRSFFPFIFLTVSLLLSSQAAAKTITHAMGTVEIDGVPQRVVVLGQGSLDVLDRLGVEPVGVVKSLMPDYLAKTYQDDKYVAVGTVKEPDYEAIFTAKPDLIIAEARMASLMGELEEIAPTIMFRADYKNYWQSVQANWRMLGKVFNKQEKVDAIIEQMNSKIAQTHDKAVADNFNALMVMSNGSKVAMFGENSRFGIVFDELGLKPAKSDDVEVAGSHGNLISFEYIADANPDVLLVLDREQAIGEGEGKAKARFDNPLVNKTHAHQQQRISYLDPTAWYITMAGMTAMDKMIDDVNRVL</sequence>
<dbReference type="PROSITE" id="PS50983">
    <property type="entry name" value="FE_B12_PBP"/>
    <property type="match status" value="1"/>
</dbReference>
<dbReference type="EMBL" id="CP114589">
    <property type="protein sequence ID" value="WBA10483.1"/>
    <property type="molecule type" value="Genomic_DNA"/>
</dbReference>
<dbReference type="PANTHER" id="PTHR30532:SF28">
    <property type="entry name" value="PETROBACTIN-BINDING PROTEIN YCLQ"/>
    <property type="match status" value="1"/>
</dbReference>
<dbReference type="Pfam" id="PF01497">
    <property type="entry name" value="Peripla_BP_2"/>
    <property type="match status" value="1"/>
</dbReference>
<dbReference type="Gene3D" id="3.40.50.1980">
    <property type="entry name" value="Nitrogenase molybdenum iron protein domain"/>
    <property type="match status" value="2"/>
</dbReference>
<name>A0AA47KP87_9GAMM</name>
<dbReference type="GO" id="GO:1901678">
    <property type="term" value="P:iron coordination entity transport"/>
    <property type="evidence" value="ECO:0007669"/>
    <property type="project" value="UniProtKB-ARBA"/>
</dbReference>
<proteinExistence type="inferred from homology"/>
<comment type="similarity">
    <text evidence="2">Belongs to the bacterial solute-binding protein 8 family.</text>
</comment>
<keyword evidence="8" id="KW-0614">Plasmid</keyword>